<evidence type="ECO:0000256" key="6">
    <source>
        <dbReference type="ARBA" id="ARBA00022807"/>
    </source>
</evidence>
<feature type="chain" id="PRO_5016694432" evidence="7">
    <location>
        <begin position="23"/>
        <end position="210"/>
    </location>
</feature>
<evidence type="ECO:0000313" key="10">
    <source>
        <dbReference type="EMBL" id="RAZ75555.1"/>
    </source>
</evidence>
<organism evidence="10 11">
    <name type="scientific">Planococcus halotolerans</name>
    <dbReference type="NCBI Taxonomy" id="2233542"/>
    <lineage>
        <taxon>Bacteria</taxon>
        <taxon>Bacillati</taxon>
        <taxon>Bacillota</taxon>
        <taxon>Bacilli</taxon>
        <taxon>Bacillales</taxon>
        <taxon>Caryophanaceae</taxon>
        <taxon>Planococcus</taxon>
    </lineage>
</organism>
<dbReference type="PANTHER" id="PTHR47053">
    <property type="entry name" value="MUREIN DD-ENDOPEPTIDASE MEPH-RELATED"/>
    <property type="match status" value="1"/>
</dbReference>
<keyword evidence="5 10" id="KW-0378">Hydrolase</keyword>
<feature type="domain" description="NlpC/P60" evidence="9">
    <location>
        <begin position="91"/>
        <end position="210"/>
    </location>
</feature>
<protein>
    <submittedName>
        <fullName evidence="10">Glycoside hydrolase</fullName>
    </submittedName>
</protein>
<accession>A0A365KR25</accession>
<dbReference type="CDD" id="cd00118">
    <property type="entry name" value="LysM"/>
    <property type="match status" value="1"/>
</dbReference>
<keyword evidence="6" id="KW-0788">Thiol protease</keyword>
<dbReference type="Pfam" id="PF01476">
    <property type="entry name" value="LysM"/>
    <property type="match status" value="1"/>
</dbReference>
<dbReference type="Proteomes" id="UP000251002">
    <property type="component" value="Unassembled WGS sequence"/>
</dbReference>
<dbReference type="Gene3D" id="3.10.350.10">
    <property type="entry name" value="LysM domain"/>
    <property type="match status" value="1"/>
</dbReference>
<proteinExistence type="inferred from homology"/>
<keyword evidence="4" id="KW-0677">Repeat</keyword>
<gene>
    <name evidence="10" type="ORF">DP120_14425</name>
</gene>
<dbReference type="SUPFAM" id="SSF54106">
    <property type="entry name" value="LysM domain"/>
    <property type="match status" value="1"/>
</dbReference>
<comment type="similarity">
    <text evidence="1">Belongs to the peptidase C40 family.</text>
</comment>
<keyword evidence="2" id="KW-0645">Protease</keyword>
<comment type="caution">
    <text evidence="10">The sequence shown here is derived from an EMBL/GenBank/DDBJ whole genome shotgun (WGS) entry which is preliminary data.</text>
</comment>
<evidence type="ECO:0000256" key="3">
    <source>
        <dbReference type="ARBA" id="ARBA00022729"/>
    </source>
</evidence>
<dbReference type="EMBL" id="QLZR01000006">
    <property type="protein sequence ID" value="RAZ75555.1"/>
    <property type="molecule type" value="Genomic_DNA"/>
</dbReference>
<evidence type="ECO:0000259" key="8">
    <source>
        <dbReference type="PROSITE" id="PS51782"/>
    </source>
</evidence>
<evidence type="ECO:0000256" key="2">
    <source>
        <dbReference type="ARBA" id="ARBA00022670"/>
    </source>
</evidence>
<evidence type="ECO:0000256" key="7">
    <source>
        <dbReference type="SAM" id="SignalP"/>
    </source>
</evidence>
<dbReference type="GO" id="GO:0008234">
    <property type="term" value="F:cysteine-type peptidase activity"/>
    <property type="evidence" value="ECO:0007669"/>
    <property type="project" value="UniProtKB-KW"/>
</dbReference>
<name>A0A365KR25_9BACL</name>
<keyword evidence="11" id="KW-1185">Reference proteome</keyword>
<dbReference type="Gene3D" id="3.90.1720.10">
    <property type="entry name" value="endopeptidase domain like (from Nostoc punctiforme)"/>
    <property type="match status" value="1"/>
</dbReference>
<dbReference type="InterPro" id="IPR036779">
    <property type="entry name" value="LysM_dom_sf"/>
</dbReference>
<dbReference type="RefSeq" id="WP_112224364.1">
    <property type="nucleotide sequence ID" value="NZ_CP047673.1"/>
</dbReference>
<dbReference type="SMART" id="SM00257">
    <property type="entry name" value="LysM"/>
    <property type="match status" value="1"/>
</dbReference>
<evidence type="ECO:0000256" key="1">
    <source>
        <dbReference type="ARBA" id="ARBA00007074"/>
    </source>
</evidence>
<dbReference type="InterPro" id="IPR018392">
    <property type="entry name" value="LysM"/>
</dbReference>
<keyword evidence="3 7" id="KW-0732">Signal</keyword>
<reference evidence="10 11" key="1">
    <citation type="submission" date="2018-06" db="EMBL/GenBank/DDBJ databases">
        <title>The draft genome sequences of strains SCU63 and S1.</title>
        <authorList>
            <person name="Gan L."/>
        </authorList>
    </citation>
    <scope>NUCLEOTIDE SEQUENCE [LARGE SCALE GENOMIC DNA]</scope>
    <source>
        <strain evidence="10 11">SCU63</strain>
    </source>
</reference>
<dbReference type="SUPFAM" id="SSF54001">
    <property type="entry name" value="Cysteine proteinases"/>
    <property type="match status" value="1"/>
</dbReference>
<dbReference type="PROSITE" id="PS51935">
    <property type="entry name" value="NLPC_P60"/>
    <property type="match status" value="1"/>
</dbReference>
<dbReference type="AlphaFoldDB" id="A0A365KR25"/>
<dbReference type="Pfam" id="PF00877">
    <property type="entry name" value="NLPC_P60"/>
    <property type="match status" value="1"/>
</dbReference>
<sequence>MKKTRKALLAFTATVALSTAIAAPTSAATHQVKSGDTLWQIAQDYGTTVSSLQSINGISGHMIYPGQTFQTSGGSSAASSSTKAPQVTQVSSPTSSVASIAQQYIGVPYVWGGSTPAGFDCSGFIAYTLNKAGHNVSRTSAAGYYNMATKVSTPQQGDLVFFSGTYKAGISHIGIYVGNGKMVAANNGGVEVVDVFGPYWGDHFTGYGRM</sequence>
<dbReference type="GO" id="GO:0006508">
    <property type="term" value="P:proteolysis"/>
    <property type="evidence" value="ECO:0007669"/>
    <property type="project" value="UniProtKB-KW"/>
</dbReference>
<dbReference type="InterPro" id="IPR051202">
    <property type="entry name" value="Peptidase_C40"/>
</dbReference>
<feature type="signal peptide" evidence="7">
    <location>
        <begin position="1"/>
        <end position="22"/>
    </location>
</feature>
<dbReference type="InterPro" id="IPR000064">
    <property type="entry name" value="NLP_P60_dom"/>
</dbReference>
<dbReference type="InterPro" id="IPR038765">
    <property type="entry name" value="Papain-like_cys_pep_sf"/>
</dbReference>
<dbReference type="PROSITE" id="PS51782">
    <property type="entry name" value="LYSM"/>
    <property type="match status" value="1"/>
</dbReference>
<evidence type="ECO:0000313" key="11">
    <source>
        <dbReference type="Proteomes" id="UP000251002"/>
    </source>
</evidence>
<evidence type="ECO:0000256" key="5">
    <source>
        <dbReference type="ARBA" id="ARBA00022801"/>
    </source>
</evidence>
<dbReference type="PANTHER" id="PTHR47053:SF1">
    <property type="entry name" value="MUREIN DD-ENDOPEPTIDASE MEPH-RELATED"/>
    <property type="match status" value="1"/>
</dbReference>
<evidence type="ECO:0000259" key="9">
    <source>
        <dbReference type="PROSITE" id="PS51935"/>
    </source>
</evidence>
<evidence type="ECO:0000256" key="4">
    <source>
        <dbReference type="ARBA" id="ARBA00022737"/>
    </source>
</evidence>
<feature type="domain" description="LysM" evidence="8">
    <location>
        <begin position="28"/>
        <end position="71"/>
    </location>
</feature>